<proteinExistence type="predicted"/>
<dbReference type="NCBIfam" id="TIGR00843">
    <property type="entry name" value="benE"/>
    <property type="match status" value="1"/>
</dbReference>
<keyword evidence="1" id="KW-1133">Transmembrane helix</keyword>
<feature type="transmembrane region" description="Helical" evidence="1">
    <location>
        <begin position="199"/>
        <end position="220"/>
    </location>
</feature>
<gene>
    <name evidence="2" type="primary">benE</name>
    <name evidence="2" type="ORF">GT360_18585</name>
</gene>
<feature type="transmembrane region" description="Helical" evidence="1">
    <location>
        <begin position="284"/>
        <end position="308"/>
    </location>
</feature>
<dbReference type="Proteomes" id="UP000464262">
    <property type="component" value="Chromosome 2"/>
</dbReference>
<evidence type="ECO:0000313" key="3">
    <source>
        <dbReference type="Proteomes" id="UP000464262"/>
    </source>
</evidence>
<feature type="transmembrane region" description="Helical" evidence="1">
    <location>
        <begin position="41"/>
        <end position="63"/>
    </location>
</feature>
<dbReference type="GO" id="GO:0042925">
    <property type="term" value="F:benzoate transmembrane transporter activity"/>
    <property type="evidence" value="ECO:0007669"/>
    <property type="project" value="InterPro"/>
</dbReference>
<organism evidence="2 3">
    <name type="scientific">Vibrio astriarenae</name>
    <dbReference type="NCBI Taxonomy" id="1481923"/>
    <lineage>
        <taxon>Bacteria</taxon>
        <taxon>Pseudomonadati</taxon>
        <taxon>Pseudomonadota</taxon>
        <taxon>Gammaproteobacteria</taxon>
        <taxon>Vibrionales</taxon>
        <taxon>Vibrionaceae</taxon>
        <taxon>Vibrio</taxon>
    </lineage>
</organism>
<name>A0A7Z2T721_9VIBR</name>
<feature type="transmembrane region" description="Helical" evidence="1">
    <location>
        <begin position="150"/>
        <end position="178"/>
    </location>
</feature>
<dbReference type="KEGG" id="vas:GT360_18585"/>
<dbReference type="PANTHER" id="PTHR30199">
    <property type="entry name" value="MFS FAMILY TRANSPORTER, PREDICTED SUBSTRATE BENZOATE"/>
    <property type="match status" value="1"/>
</dbReference>
<feature type="transmembrane region" description="Helical" evidence="1">
    <location>
        <begin position="6"/>
        <end position="29"/>
    </location>
</feature>
<dbReference type="RefSeq" id="WP_164650441.1">
    <property type="nucleotide sequence ID" value="NZ_CP047476.1"/>
</dbReference>
<protein>
    <submittedName>
        <fullName evidence="2">Benzoate/H(+) symporter BenE family transporter</fullName>
    </submittedName>
</protein>
<evidence type="ECO:0000313" key="2">
    <source>
        <dbReference type="EMBL" id="QIA65541.1"/>
    </source>
</evidence>
<dbReference type="GO" id="GO:0005886">
    <property type="term" value="C:plasma membrane"/>
    <property type="evidence" value="ECO:0007669"/>
    <property type="project" value="TreeGrafter"/>
</dbReference>
<feature type="transmembrane region" description="Helical" evidence="1">
    <location>
        <begin position="252"/>
        <end position="272"/>
    </location>
</feature>
<accession>A0A7Z2T721</accession>
<keyword evidence="3" id="KW-1185">Reference proteome</keyword>
<feature type="transmembrane region" description="Helical" evidence="1">
    <location>
        <begin position="314"/>
        <end position="332"/>
    </location>
</feature>
<sequence length="401" mass="42213">MLKIDHLTSGLTAVIVGYTSAMIIVIQAAEALGATSAQIESWCLALGLGMGVVSILLSIYYKVPILIAWSTPGAALLISLDGGYTMAQAIPAFTVVGVLIAITGLIPTLNRAINSIPSPLASAMLAAILLPFCIKAFTPAATQPLLFLTMFFTFMIAKVVISKFAMLILLLVGVLFSLNSGQFESNVLELSIAKPVWMGWEWDINAIINIGVPLYLITMLSQNLPGFAMLKNYDYPTPSKPILISTGLTNSVLAPIGGFSFNLAAITAAICMNDSVDAQKSRRYLASVSAGGFYIIAGLMGTTVVSLFTALPNAVSSILAGLALLGTLALCLKKSLSENDNEPALVTFLITLSGISVLGMNSTLWGLVGGLSCLWLKRHLSAPLNITKLMTQQSSSNDASS</sequence>
<dbReference type="InterPro" id="IPR004711">
    <property type="entry name" value="Benzoate_Transporter"/>
</dbReference>
<evidence type="ECO:0000256" key="1">
    <source>
        <dbReference type="SAM" id="Phobius"/>
    </source>
</evidence>
<feature type="transmembrane region" description="Helical" evidence="1">
    <location>
        <begin position="344"/>
        <end position="368"/>
    </location>
</feature>
<dbReference type="PANTHER" id="PTHR30199:SF0">
    <property type="entry name" value="INNER MEMBRANE PROTEIN YDCO"/>
    <property type="match status" value="1"/>
</dbReference>
<dbReference type="EMBL" id="CP047476">
    <property type="protein sequence ID" value="QIA65541.1"/>
    <property type="molecule type" value="Genomic_DNA"/>
</dbReference>
<dbReference type="AlphaFoldDB" id="A0A7Z2T721"/>
<reference evidence="2 3" key="1">
    <citation type="submission" date="2020-01" db="EMBL/GenBank/DDBJ databases">
        <title>Whole genome and functional gene identification of agarase of Vibrio HN897.</title>
        <authorList>
            <person name="Liu Y."/>
            <person name="Zhao Z."/>
        </authorList>
    </citation>
    <scope>NUCLEOTIDE SEQUENCE [LARGE SCALE GENOMIC DNA]</scope>
    <source>
        <strain evidence="2 3">HN897</strain>
    </source>
</reference>
<dbReference type="Pfam" id="PF03594">
    <property type="entry name" value="BenE"/>
    <property type="match status" value="1"/>
</dbReference>
<keyword evidence="1" id="KW-0812">Transmembrane</keyword>
<feature type="transmembrane region" description="Helical" evidence="1">
    <location>
        <begin position="118"/>
        <end position="138"/>
    </location>
</feature>
<feature type="transmembrane region" description="Helical" evidence="1">
    <location>
        <begin position="83"/>
        <end position="106"/>
    </location>
</feature>
<keyword evidence="1" id="KW-0472">Membrane</keyword>